<organism evidence="1 2">
    <name type="scientific">Portunus trituberculatus</name>
    <name type="common">Swimming crab</name>
    <name type="synonym">Neptunus trituberculatus</name>
    <dbReference type="NCBI Taxonomy" id="210409"/>
    <lineage>
        <taxon>Eukaryota</taxon>
        <taxon>Metazoa</taxon>
        <taxon>Ecdysozoa</taxon>
        <taxon>Arthropoda</taxon>
        <taxon>Crustacea</taxon>
        <taxon>Multicrustacea</taxon>
        <taxon>Malacostraca</taxon>
        <taxon>Eumalacostraca</taxon>
        <taxon>Eucarida</taxon>
        <taxon>Decapoda</taxon>
        <taxon>Pleocyemata</taxon>
        <taxon>Brachyura</taxon>
        <taxon>Eubrachyura</taxon>
        <taxon>Portunoidea</taxon>
        <taxon>Portunidae</taxon>
        <taxon>Portuninae</taxon>
        <taxon>Portunus</taxon>
    </lineage>
</organism>
<keyword evidence="2" id="KW-1185">Reference proteome</keyword>
<evidence type="ECO:0000313" key="1">
    <source>
        <dbReference type="EMBL" id="MPC81372.1"/>
    </source>
</evidence>
<dbReference type="EMBL" id="VSRR010056757">
    <property type="protein sequence ID" value="MPC81372.1"/>
    <property type="molecule type" value="Genomic_DNA"/>
</dbReference>
<accession>A0A5B7IC26</accession>
<proteinExistence type="predicted"/>
<name>A0A5B7IC26_PORTR</name>
<dbReference type="AlphaFoldDB" id="A0A5B7IC26"/>
<reference evidence="1 2" key="1">
    <citation type="submission" date="2019-05" db="EMBL/GenBank/DDBJ databases">
        <title>Another draft genome of Portunus trituberculatus and its Hox gene families provides insights of decapod evolution.</title>
        <authorList>
            <person name="Jeong J.-H."/>
            <person name="Song I."/>
            <person name="Kim S."/>
            <person name="Choi T."/>
            <person name="Kim D."/>
            <person name="Ryu S."/>
            <person name="Kim W."/>
        </authorList>
    </citation>
    <scope>NUCLEOTIDE SEQUENCE [LARGE SCALE GENOMIC DNA]</scope>
    <source>
        <tissue evidence="1">Muscle</tissue>
    </source>
</reference>
<dbReference type="Proteomes" id="UP000324222">
    <property type="component" value="Unassembled WGS sequence"/>
</dbReference>
<gene>
    <name evidence="1" type="ORF">E2C01_075985</name>
</gene>
<evidence type="ECO:0000313" key="2">
    <source>
        <dbReference type="Proteomes" id="UP000324222"/>
    </source>
</evidence>
<comment type="caution">
    <text evidence="1">The sequence shown here is derived from an EMBL/GenBank/DDBJ whole genome shotgun (WGS) entry which is preliminary data.</text>
</comment>
<protein>
    <submittedName>
        <fullName evidence="1">Uncharacterized protein</fullName>
    </submittedName>
</protein>
<sequence length="82" mass="9348">MRYHDVPFVYIPQVAGSRQAETTSFHCNIHRRPSVTDRASSSLHQQLAVTCITSHCFLNLLGDVLHRFRDIFFGTSFLLGLI</sequence>